<dbReference type="RefSeq" id="WP_045053676.1">
    <property type="nucleotide sequence ID" value="NZ_CAWMDP010000026.1"/>
</dbReference>
<dbReference type="InterPro" id="IPR011112">
    <property type="entry name" value="Rho-like_N"/>
</dbReference>
<protein>
    <submittedName>
        <fullName evidence="2">Rho termination factor</fullName>
    </submittedName>
</protein>
<dbReference type="OrthoDB" id="482313at2"/>
<dbReference type="AlphaFoldDB" id="A0A0D8ZV50"/>
<keyword evidence="3" id="KW-1185">Reference proteome</keyword>
<dbReference type="Gene3D" id="1.10.720.10">
    <property type="match status" value="1"/>
</dbReference>
<feature type="domain" description="Rho termination factor-like N-terminal" evidence="1">
    <location>
        <begin position="205"/>
        <end position="236"/>
    </location>
</feature>
<organism evidence="2 3">
    <name type="scientific">Aliterella atlantica CENA595</name>
    <dbReference type="NCBI Taxonomy" id="1618023"/>
    <lineage>
        <taxon>Bacteria</taxon>
        <taxon>Bacillati</taxon>
        <taxon>Cyanobacteriota</taxon>
        <taxon>Cyanophyceae</taxon>
        <taxon>Chroococcidiopsidales</taxon>
        <taxon>Aliterellaceae</taxon>
        <taxon>Aliterella</taxon>
    </lineage>
</organism>
<evidence type="ECO:0000313" key="3">
    <source>
        <dbReference type="Proteomes" id="UP000032452"/>
    </source>
</evidence>
<dbReference type="STRING" id="1618023.UH38_05705"/>
<proteinExistence type="predicted"/>
<dbReference type="PATRIC" id="fig|1618023.3.peg.2289"/>
<reference evidence="2 3" key="1">
    <citation type="submission" date="2015-02" db="EMBL/GenBank/DDBJ databases">
        <title>Draft genome of a novel marine cyanobacterium (Chroococcales) isolated from South Atlantic Ocean.</title>
        <authorList>
            <person name="Rigonato J."/>
            <person name="Alvarenga D.O."/>
            <person name="Branco L.H."/>
            <person name="Varani A.M."/>
            <person name="Brandini F.P."/>
            <person name="Fiore M.F."/>
        </authorList>
    </citation>
    <scope>NUCLEOTIDE SEQUENCE [LARGE SCALE GENOMIC DNA]</scope>
    <source>
        <strain evidence="2 3">CENA595</strain>
    </source>
</reference>
<dbReference type="GO" id="GO:0006353">
    <property type="term" value="P:DNA-templated transcription termination"/>
    <property type="evidence" value="ECO:0007669"/>
    <property type="project" value="InterPro"/>
</dbReference>
<comment type="caution">
    <text evidence="2">The sequence shown here is derived from an EMBL/GenBank/DDBJ whole genome shotgun (WGS) entry which is preliminary data.</text>
</comment>
<dbReference type="EMBL" id="JYON01000004">
    <property type="protein sequence ID" value="KJH72615.1"/>
    <property type="molecule type" value="Genomic_DNA"/>
</dbReference>
<dbReference type="Proteomes" id="UP000032452">
    <property type="component" value="Unassembled WGS sequence"/>
</dbReference>
<accession>A0A0D8ZV50</accession>
<dbReference type="Pfam" id="PF07498">
    <property type="entry name" value="Rho_N"/>
    <property type="match status" value="1"/>
</dbReference>
<evidence type="ECO:0000259" key="1">
    <source>
        <dbReference type="Pfam" id="PF07498"/>
    </source>
</evidence>
<gene>
    <name evidence="2" type="ORF">UH38_05705</name>
</gene>
<evidence type="ECO:0000313" key="2">
    <source>
        <dbReference type="EMBL" id="KJH72615.1"/>
    </source>
</evidence>
<sequence length="237" mass="25875">MSSLSDIGNLMHIYLDDISPNGGTDAPEFLIKASATLLQQKGGRNWIPVVVKQTSEDKYEVIGNSFVYTVAEQAGLDRVWCIVADDSEDTVEVTKVLAGEKMPRINLSTASRDEIMAALQYLIEQPGSALKTVKIAVATNRIDEAPRQSWQNFDPITKLNCGITKGAKLEALKQVFYLTPQTTPEKKENASVPQAAPEKTTSISKTMSVTELKKIAKARGITGYSKMKKPELLAALS</sequence>
<name>A0A0D8ZV50_9CYAN</name>